<sequence length="391" mass="44220">MFSYFMWRHHINVLLPAKSSVRVPVIFNRTFAHSSVTECYIIAFDSTEYTIPHQKVNVIGRVIDQQIFVDPSVIDVGLCYLTSSVQVASFQLRNTSRVVVPYEIKLPRELTKHAELSHSKGYLKAGSSMEIFIRLRLKYDLLRPDECKTYFDSKSGVLDFPVRVYPSNCKKFNEVRVLAVVTTSFGLKLTPDTLDFGTVNTAETVVRDVMLANHSRTKMEYGFLKLPERITVRPSAFGTIFSGEQICLQLHYSPAASDLPQNVHAYDDDFVLTCDTVTGVNAEICPFQNDASTQINETINEQNMSNTIINQNSTVSENEIIELNHGPDKILVSILKDEVEVCSFDENAILKQATVRCLAKIHDVPVELSVQKIIFGKTHFTSYSVFKIDLR</sequence>
<dbReference type="InterPro" id="IPR013783">
    <property type="entry name" value="Ig-like_fold"/>
</dbReference>
<accession>A0AAV0X377</accession>
<reference evidence="3 4" key="1">
    <citation type="submission" date="2023-01" db="EMBL/GenBank/DDBJ databases">
        <authorList>
            <person name="Whitehead M."/>
        </authorList>
    </citation>
    <scope>NUCLEOTIDE SEQUENCE [LARGE SCALE GENOMIC DNA]</scope>
</reference>
<dbReference type="Gene3D" id="2.60.40.10">
    <property type="entry name" value="Immunoglobulins"/>
    <property type="match status" value="2"/>
</dbReference>
<dbReference type="Pfam" id="PF24798">
    <property type="entry name" value="Ig-CFAP74_4th"/>
    <property type="match status" value="1"/>
</dbReference>
<dbReference type="AlphaFoldDB" id="A0AAV0X377"/>
<dbReference type="PANTHER" id="PTHR22538:SF0">
    <property type="entry name" value="CILIA- AND FLAGELLA-ASSOCIATED PROTEIN 74"/>
    <property type="match status" value="1"/>
</dbReference>
<dbReference type="EMBL" id="CARXXK010000003">
    <property type="protein sequence ID" value="CAI6362650.1"/>
    <property type="molecule type" value="Genomic_DNA"/>
</dbReference>
<evidence type="ECO:0000259" key="1">
    <source>
        <dbReference type="Pfam" id="PF24778"/>
    </source>
</evidence>
<dbReference type="Pfam" id="PF24778">
    <property type="entry name" value="Ig-CFAP74_3rd"/>
    <property type="match status" value="1"/>
</dbReference>
<dbReference type="Proteomes" id="UP001160148">
    <property type="component" value="Unassembled WGS sequence"/>
</dbReference>
<feature type="domain" description="CFAP74 third Ig-like" evidence="1">
    <location>
        <begin position="67"/>
        <end position="182"/>
    </location>
</feature>
<keyword evidence="4" id="KW-1185">Reference proteome</keyword>
<gene>
    <name evidence="3" type="ORF">MEUPH1_LOCUS17703</name>
</gene>
<proteinExistence type="predicted"/>
<organism evidence="3 4">
    <name type="scientific">Macrosiphum euphorbiae</name>
    <name type="common">potato aphid</name>
    <dbReference type="NCBI Taxonomy" id="13131"/>
    <lineage>
        <taxon>Eukaryota</taxon>
        <taxon>Metazoa</taxon>
        <taxon>Ecdysozoa</taxon>
        <taxon>Arthropoda</taxon>
        <taxon>Hexapoda</taxon>
        <taxon>Insecta</taxon>
        <taxon>Pterygota</taxon>
        <taxon>Neoptera</taxon>
        <taxon>Paraneoptera</taxon>
        <taxon>Hemiptera</taxon>
        <taxon>Sternorrhyncha</taxon>
        <taxon>Aphidomorpha</taxon>
        <taxon>Aphidoidea</taxon>
        <taxon>Aphididae</taxon>
        <taxon>Macrosiphini</taxon>
        <taxon>Macrosiphum</taxon>
    </lineage>
</organism>
<evidence type="ECO:0000313" key="3">
    <source>
        <dbReference type="EMBL" id="CAI6362650.1"/>
    </source>
</evidence>
<name>A0AAV0X377_9HEMI</name>
<evidence type="ECO:0000313" key="4">
    <source>
        <dbReference type="Proteomes" id="UP001160148"/>
    </source>
</evidence>
<comment type="caution">
    <text evidence="3">The sequence shown here is derived from an EMBL/GenBank/DDBJ whole genome shotgun (WGS) entry which is preliminary data.</text>
</comment>
<dbReference type="InterPro" id="IPR056310">
    <property type="entry name" value="Ig-CFAP74_4th"/>
</dbReference>
<feature type="domain" description="CFAP74 fourth Ig-like" evidence="2">
    <location>
        <begin position="190"/>
        <end position="257"/>
    </location>
</feature>
<dbReference type="InterPro" id="IPR056307">
    <property type="entry name" value="Ig-CFAP74_3rd"/>
</dbReference>
<evidence type="ECO:0000259" key="2">
    <source>
        <dbReference type="Pfam" id="PF24798"/>
    </source>
</evidence>
<dbReference type="PANTHER" id="PTHR22538">
    <property type="entry name" value="CILIA- AND FLAGELLA-ASSOCIATED PROTEIN 74"/>
    <property type="match status" value="1"/>
</dbReference>
<protein>
    <submittedName>
        <fullName evidence="3">Uncharacterized protein</fullName>
    </submittedName>
</protein>